<dbReference type="CDD" id="cd07313">
    <property type="entry name" value="terB_like_2"/>
    <property type="match status" value="1"/>
</dbReference>
<evidence type="ECO:0000313" key="3">
    <source>
        <dbReference type="Proteomes" id="UP000838672"/>
    </source>
</evidence>
<feature type="domain" description="Co-chaperone DjlA N-terminal" evidence="1">
    <location>
        <begin position="28"/>
        <end position="143"/>
    </location>
</feature>
<dbReference type="RefSeq" id="WP_237465954.1">
    <property type="nucleotide sequence ID" value="NZ_CAKLDI010000001.1"/>
</dbReference>
<evidence type="ECO:0000259" key="1">
    <source>
        <dbReference type="Pfam" id="PF05099"/>
    </source>
</evidence>
<evidence type="ECO:0000313" key="2">
    <source>
        <dbReference type="EMBL" id="CAH0533511.1"/>
    </source>
</evidence>
<dbReference type="InterPro" id="IPR007791">
    <property type="entry name" value="DjlA_N"/>
</dbReference>
<organism evidence="2 3">
    <name type="scientific">Vibrio stylophorae</name>
    <dbReference type="NCBI Taxonomy" id="659351"/>
    <lineage>
        <taxon>Bacteria</taxon>
        <taxon>Pseudomonadati</taxon>
        <taxon>Pseudomonadota</taxon>
        <taxon>Gammaproteobacteria</taxon>
        <taxon>Vibrionales</taxon>
        <taxon>Vibrionaceae</taxon>
        <taxon>Vibrio</taxon>
    </lineage>
</organism>
<name>A0ABM8ZT71_9VIBR</name>
<dbReference type="Proteomes" id="UP000838672">
    <property type="component" value="Unassembled WGS sequence"/>
</dbReference>
<comment type="caution">
    <text evidence="2">The sequence shown here is derived from an EMBL/GenBank/DDBJ whole genome shotgun (WGS) entry which is preliminary data.</text>
</comment>
<dbReference type="EMBL" id="CAKLDI010000001">
    <property type="protein sequence ID" value="CAH0533511.1"/>
    <property type="molecule type" value="Genomic_DNA"/>
</dbReference>
<dbReference type="SUPFAM" id="SSF158682">
    <property type="entry name" value="TerB-like"/>
    <property type="match status" value="1"/>
</dbReference>
<keyword evidence="3" id="KW-1185">Reference proteome</keyword>
<dbReference type="Pfam" id="PF05099">
    <property type="entry name" value="TerB"/>
    <property type="match status" value="1"/>
</dbReference>
<dbReference type="InterPro" id="IPR029024">
    <property type="entry name" value="TerB-like"/>
</dbReference>
<gene>
    <name evidence="2" type="ORF">VST7929_01381</name>
</gene>
<proteinExistence type="predicted"/>
<accession>A0ABM8ZT71</accession>
<protein>
    <recommendedName>
        <fullName evidence="1">Co-chaperone DjlA N-terminal domain-containing protein</fullName>
    </recommendedName>
</protein>
<dbReference type="Gene3D" id="1.10.3680.10">
    <property type="entry name" value="TerB-like"/>
    <property type="match status" value="1"/>
</dbReference>
<reference evidence="2" key="1">
    <citation type="submission" date="2021-11" db="EMBL/GenBank/DDBJ databases">
        <authorList>
            <person name="Rodrigo-Torres L."/>
            <person name="Arahal R. D."/>
            <person name="Lucena T."/>
        </authorList>
    </citation>
    <scope>NUCLEOTIDE SEQUENCE</scope>
    <source>
        <strain evidence="2">CECT 7929</strain>
    </source>
</reference>
<sequence>MFHQLKRLLRQALFDGSSEPAMSAQQLHLAVAGLLWQVSEADHQQDERELAAKQSLLKRLFELTDEEVAQLLEKAQTQSAQAVSLFDFTTQLRSLSEQTRFDLVVGLWQVAYADGVLDAVEEAVIRQVSDLLYVNHQDFIRAKLVAQTDN</sequence>